<evidence type="ECO:0000313" key="12">
    <source>
        <dbReference type="EMBL" id="TRY84795.1"/>
    </source>
</evidence>
<dbReference type="GO" id="GO:0098609">
    <property type="term" value="P:cell-cell adhesion"/>
    <property type="evidence" value="ECO:0007669"/>
    <property type="project" value="TreeGrafter"/>
</dbReference>
<evidence type="ECO:0000256" key="7">
    <source>
        <dbReference type="ARBA" id="ARBA00023319"/>
    </source>
</evidence>
<dbReference type="Pfam" id="PF00041">
    <property type="entry name" value="fn3"/>
    <property type="match status" value="1"/>
</dbReference>
<keyword evidence="4 9" id="KW-1133">Transmembrane helix</keyword>
<feature type="domain" description="Ig-like" evidence="10">
    <location>
        <begin position="365"/>
        <end position="403"/>
    </location>
</feature>
<feature type="domain" description="Fibronectin type-III" evidence="11">
    <location>
        <begin position="533"/>
        <end position="629"/>
    </location>
</feature>
<evidence type="ECO:0000256" key="3">
    <source>
        <dbReference type="ARBA" id="ARBA00022737"/>
    </source>
</evidence>
<dbReference type="InterPro" id="IPR007110">
    <property type="entry name" value="Ig-like_dom"/>
</dbReference>
<dbReference type="Proteomes" id="UP000316079">
    <property type="component" value="Unassembled WGS sequence"/>
</dbReference>
<dbReference type="OrthoDB" id="438268at2759"/>
<dbReference type="SMART" id="SM00060">
    <property type="entry name" value="FN3"/>
    <property type="match status" value="2"/>
</dbReference>
<evidence type="ECO:0008006" key="14">
    <source>
        <dbReference type="Google" id="ProtNLM"/>
    </source>
</evidence>
<feature type="transmembrane region" description="Helical" evidence="9">
    <location>
        <begin position="648"/>
        <end position="672"/>
    </location>
</feature>
<dbReference type="CDD" id="cd00063">
    <property type="entry name" value="FN3"/>
    <property type="match status" value="2"/>
</dbReference>
<evidence type="ECO:0000256" key="4">
    <source>
        <dbReference type="ARBA" id="ARBA00022989"/>
    </source>
</evidence>
<dbReference type="InterPro" id="IPR013783">
    <property type="entry name" value="Ig-like_fold"/>
</dbReference>
<evidence type="ECO:0000256" key="1">
    <source>
        <dbReference type="ARBA" id="ARBA00004167"/>
    </source>
</evidence>
<evidence type="ECO:0000256" key="5">
    <source>
        <dbReference type="ARBA" id="ARBA00023136"/>
    </source>
</evidence>
<dbReference type="EMBL" id="SRMA01026381">
    <property type="protein sequence ID" value="TRY84795.1"/>
    <property type="molecule type" value="Genomic_DNA"/>
</dbReference>
<protein>
    <recommendedName>
        <fullName evidence="14">Immunoglobulin superfamily DCC subclass member 3-like</fullName>
    </recommendedName>
</protein>
<evidence type="ECO:0000313" key="13">
    <source>
        <dbReference type="Proteomes" id="UP000316079"/>
    </source>
</evidence>
<feature type="domain" description="Ig-like" evidence="10">
    <location>
        <begin position="273"/>
        <end position="345"/>
    </location>
</feature>
<evidence type="ECO:0000256" key="8">
    <source>
        <dbReference type="SAM" id="MobiDB-lite"/>
    </source>
</evidence>
<keyword evidence="3" id="KW-0677">Repeat</keyword>
<keyword evidence="5 9" id="KW-0472">Membrane</keyword>
<dbReference type="PROSITE" id="PS50835">
    <property type="entry name" value="IG_LIKE"/>
    <property type="match status" value="3"/>
</dbReference>
<dbReference type="AlphaFoldDB" id="A0A553Q4D6"/>
<dbReference type="SUPFAM" id="SSF48726">
    <property type="entry name" value="Immunoglobulin"/>
    <property type="match status" value="4"/>
</dbReference>
<feature type="domain" description="Ig-like" evidence="10">
    <location>
        <begin position="174"/>
        <end position="261"/>
    </location>
</feature>
<dbReference type="GO" id="GO:0016020">
    <property type="term" value="C:membrane"/>
    <property type="evidence" value="ECO:0007669"/>
    <property type="project" value="UniProtKB-SubCell"/>
</dbReference>
<feature type="compositionally biased region" description="Low complexity" evidence="8">
    <location>
        <begin position="736"/>
        <end position="748"/>
    </location>
</feature>
<dbReference type="SMART" id="SM00408">
    <property type="entry name" value="IGc2"/>
    <property type="match status" value="4"/>
</dbReference>
<sequence>MKRTLVLSLIVTVTGSGQSRWSLDQELIITHGRQLPGTQTVRQRPYRGQGSWLLGSGFIIVFICSIVRKQCQGKHSSFVVSLHDASSSSSLSSSPVSLSLASDLSFIKEPIDVIAVRDRSLMLACQVEGEGPISIAWRRNGITVVLGPEVSILENGTLLISRFQKRRDDAQALPKFHTHPESMAVDEGGVARFHCSIRGVPEAEIHWEKDWKALQTEESRYTLLPNGILQITSVRQSDSGGYRCVATNIAKTRYSNEAQLTVTVSSTRLYRDPVIVSGPQNLTLTVHQTAVLECIASGNPRPIVSWSRLDGRSIGVEGIQVLGSGNLIISDVSLQHSGIYVCSANRPGTRMRRTALGRLVVQAPPEFLQWPQSVSKPLGSSVVFTCQAQGVPEPHLIWLKNGQILSVRDNLKLTNNNSAGTNQASARLAVLATVDLPESPGELSVKALSVSSLRVEWKQPEHTEAIIGYVLHIRKLGEPDSSELQEAVSKDTFQHDFTNLEQSTTFSIYVKAYSPQGASQQSESVIATTRGNVPLMPSFFTRVLNSSALQVFWDLPAQPGCLEGHTFCLRRLPETECVFEERFPAHINTHTLSNLDALSVYEIQLKAFNGNGDSITNKRLISLTETDKTGNKAAGESMCECSQDAGGALTGIMAGIHIALACIILCAFFLIFGYRHSFFRQKSGNWSPSVDHAASHGDDKVISICSTDAIELSVQAPQCQVTIEPPLLQPEASPSNNGAGTGTNETNGDIIDENNCNSGTNTGINPGINLCIDTGTG</sequence>
<dbReference type="FunFam" id="2.60.40.10:FF:000930">
    <property type="entry name" value="immunoglobulin superfamily DCC subclass member 3"/>
    <property type="match status" value="1"/>
</dbReference>
<dbReference type="Pfam" id="PF07679">
    <property type="entry name" value="I-set"/>
    <property type="match status" value="1"/>
</dbReference>
<dbReference type="InterPro" id="IPR036179">
    <property type="entry name" value="Ig-like_dom_sf"/>
</dbReference>
<dbReference type="InterPro" id="IPR036116">
    <property type="entry name" value="FN3_sf"/>
</dbReference>
<evidence type="ECO:0000259" key="11">
    <source>
        <dbReference type="PROSITE" id="PS50853"/>
    </source>
</evidence>
<dbReference type="PROSITE" id="PS50853">
    <property type="entry name" value="FN3"/>
    <property type="match status" value="2"/>
</dbReference>
<keyword evidence="7" id="KW-0393">Immunoglobulin domain</keyword>
<accession>A0A553Q4D6</accession>
<dbReference type="InterPro" id="IPR003599">
    <property type="entry name" value="Ig_sub"/>
</dbReference>
<comment type="caution">
    <text evidence="12">The sequence shown here is derived from an EMBL/GenBank/DDBJ whole genome shotgun (WGS) entry which is preliminary data.</text>
</comment>
<keyword evidence="13" id="KW-1185">Reference proteome</keyword>
<dbReference type="InterPro" id="IPR013098">
    <property type="entry name" value="Ig_I-set"/>
</dbReference>
<dbReference type="InterPro" id="IPR003598">
    <property type="entry name" value="Ig_sub2"/>
</dbReference>
<name>A0A553Q4D6_9TELE</name>
<feature type="domain" description="Fibronectin type-III" evidence="11">
    <location>
        <begin position="439"/>
        <end position="532"/>
    </location>
</feature>
<evidence type="ECO:0000256" key="2">
    <source>
        <dbReference type="ARBA" id="ARBA00022692"/>
    </source>
</evidence>
<evidence type="ECO:0000256" key="6">
    <source>
        <dbReference type="ARBA" id="ARBA00023157"/>
    </source>
</evidence>
<keyword evidence="2 9" id="KW-0812">Transmembrane</keyword>
<gene>
    <name evidence="12" type="ORF">DNTS_008977</name>
</gene>
<dbReference type="PANTHER" id="PTHR44170:SF40">
    <property type="entry name" value="IMMUNOGLOBULIN SUPERFAMILY DCC SUBCLASS MEMBER 3 ISOFORM X1-RELATED"/>
    <property type="match status" value="1"/>
</dbReference>
<dbReference type="STRING" id="623744.A0A553Q4D6"/>
<dbReference type="PANTHER" id="PTHR44170">
    <property type="entry name" value="PROTEIN SIDEKICK"/>
    <property type="match status" value="1"/>
</dbReference>
<proteinExistence type="predicted"/>
<dbReference type="InterPro" id="IPR003961">
    <property type="entry name" value="FN3_dom"/>
</dbReference>
<keyword evidence="6" id="KW-1015">Disulfide bond</keyword>
<comment type="subcellular location">
    <subcellularLocation>
        <location evidence="1">Membrane</location>
        <topology evidence="1">Single-pass membrane protein</topology>
    </subcellularLocation>
</comment>
<dbReference type="Gene3D" id="2.60.40.10">
    <property type="entry name" value="Immunoglobulins"/>
    <property type="match status" value="6"/>
</dbReference>
<reference evidence="12 13" key="1">
    <citation type="journal article" date="2019" name="Sci. Data">
        <title>Hybrid genome assembly and annotation of Danionella translucida.</title>
        <authorList>
            <person name="Kadobianskyi M."/>
            <person name="Schulze L."/>
            <person name="Schuelke M."/>
            <person name="Judkewitz B."/>
        </authorList>
    </citation>
    <scope>NUCLEOTIDE SEQUENCE [LARGE SCALE GENOMIC DNA]</scope>
    <source>
        <strain evidence="12 13">Bolton</strain>
    </source>
</reference>
<evidence type="ECO:0000256" key="9">
    <source>
        <dbReference type="SAM" id="Phobius"/>
    </source>
</evidence>
<dbReference type="Pfam" id="PF13927">
    <property type="entry name" value="Ig_3"/>
    <property type="match status" value="2"/>
</dbReference>
<evidence type="ECO:0000259" key="10">
    <source>
        <dbReference type="PROSITE" id="PS50835"/>
    </source>
</evidence>
<dbReference type="SMART" id="SM00409">
    <property type="entry name" value="IG"/>
    <property type="match status" value="3"/>
</dbReference>
<dbReference type="SUPFAM" id="SSF49265">
    <property type="entry name" value="Fibronectin type III"/>
    <property type="match status" value="1"/>
</dbReference>
<feature type="region of interest" description="Disordered" evidence="8">
    <location>
        <begin position="725"/>
        <end position="754"/>
    </location>
</feature>
<organism evidence="12 13">
    <name type="scientific">Danionella cerebrum</name>
    <dbReference type="NCBI Taxonomy" id="2873325"/>
    <lineage>
        <taxon>Eukaryota</taxon>
        <taxon>Metazoa</taxon>
        <taxon>Chordata</taxon>
        <taxon>Craniata</taxon>
        <taxon>Vertebrata</taxon>
        <taxon>Euteleostomi</taxon>
        <taxon>Actinopterygii</taxon>
        <taxon>Neopterygii</taxon>
        <taxon>Teleostei</taxon>
        <taxon>Ostariophysi</taxon>
        <taxon>Cypriniformes</taxon>
        <taxon>Danionidae</taxon>
        <taxon>Danioninae</taxon>
        <taxon>Danionella</taxon>
    </lineage>
</organism>